<comment type="caution">
    <text evidence="1">The sequence shown here is derived from an EMBL/GenBank/DDBJ whole genome shotgun (WGS) entry which is preliminary data.</text>
</comment>
<sequence length="290" mass="32372">MPIHEIRESIEQQTITLDSNGFGIIQKQINLKENMSHKMLQCDAFWDNPQPRSAELFLMELLVTPTPVIYTDMTIAGFSSRSPSASNENILFKEFFSNSAASNGLVFPNRFITARPTFTWYHPKLYLTLFIHGESNAVIDDVAISVYCAVESKKVSLVTYGMGVIREDHIAQVGAVMSNGREIQPASNVGQSFPMWKYGGQRTELMISGSNLASFFNRQDSQEAGEANTPARLRRMARDARQMQPNLEAFGTAVTADGAIPSWIRFELFKGVESGAIRDQWPPLKHADNG</sequence>
<dbReference type="AlphaFoldDB" id="X1AUA4"/>
<name>X1AUA4_9ZZZZ</name>
<evidence type="ECO:0000313" key="1">
    <source>
        <dbReference type="EMBL" id="GAG72877.1"/>
    </source>
</evidence>
<proteinExistence type="predicted"/>
<feature type="non-terminal residue" evidence="1">
    <location>
        <position position="290"/>
    </location>
</feature>
<dbReference type="EMBL" id="BART01003199">
    <property type="protein sequence ID" value="GAG72877.1"/>
    <property type="molecule type" value="Genomic_DNA"/>
</dbReference>
<accession>X1AUA4</accession>
<protein>
    <submittedName>
        <fullName evidence="1">Uncharacterized protein</fullName>
    </submittedName>
</protein>
<reference evidence="1" key="1">
    <citation type="journal article" date="2014" name="Front. Microbiol.">
        <title>High frequency of phylogenetically diverse reductive dehalogenase-homologous genes in deep subseafloor sedimentary metagenomes.</title>
        <authorList>
            <person name="Kawai M."/>
            <person name="Futagami T."/>
            <person name="Toyoda A."/>
            <person name="Takaki Y."/>
            <person name="Nishi S."/>
            <person name="Hori S."/>
            <person name="Arai W."/>
            <person name="Tsubouchi T."/>
            <person name="Morono Y."/>
            <person name="Uchiyama I."/>
            <person name="Ito T."/>
            <person name="Fujiyama A."/>
            <person name="Inagaki F."/>
            <person name="Takami H."/>
        </authorList>
    </citation>
    <scope>NUCLEOTIDE SEQUENCE</scope>
    <source>
        <strain evidence="1">Expedition CK06-06</strain>
    </source>
</reference>
<organism evidence="1">
    <name type="scientific">marine sediment metagenome</name>
    <dbReference type="NCBI Taxonomy" id="412755"/>
    <lineage>
        <taxon>unclassified sequences</taxon>
        <taxon>metagenomes</taxon>
        <taxon>ecological metagenomes</taxon>
    </lineage>
</organism>
<gene>
    <name evidence="1" type="ORF">S01H4_09041</name>
</gene>